<organism evidence="2 3">
    <name type="scientific">Avibacterium paragallinarum</name>
    <name type="common">Haemophilus gallinarum</name>
    <dbReference type="NCBI Taxonomy" id="728"/>
    <lineage>
        <taxon>Bacteria</taxon>
        <taxon>Pseudomonadati</taxon>
        <taxon>Pseudomonadota</taxon>
        <taxon>Gammaproteobacteria</taxon>
        <taxon>Pasteurellales</taxon>
        <taxon>Pasteurellaceae</taxon>
        <taxon>Avibacterium</taxon>
    </lineage>
</organism>
<dbReference type="PROSITE" id="PS50943">
    <property type="entry name" value="HTH_CROC1"/>
    <property type="match status" value="1"/>
</dbReference>
<reference evidence="2 3" key="1">
    <citation type="journal article" date="2022" name="Front. Microbiol.">
        <title>Commensal bacteria contribute to the growth of multidrug-resistant Avibacterium paragallinarum in chickens.</title>
        <authorList>
            <person name="Zhu J."/>
            <person name="Chen Y."/>
            <person name="Wu Y."/>
            <person name="Wang Y."/>
            <person name="Zhu K."/>
        </authorList>
    </citation>
    <scope>NUCLEOTIDE SEQUENCE [LARGE SCALE GENOMIC DNA]</scope>
    <source>
        <strain evidence="2 3">AV12</strain>
    </source>
</reference>
<proteinExistence type="predicted"/>
<name>A0ABU7QSS2_AVIPA</name>
<protein>
    <submittedName>
        <fullName evidence="2">Helix-turn-helix domain-containing protein</fullName>
    </submittedName>
</protein>
<gene>
    <name evidence="2" type="ORF">M5S25_10500</name>
</gene>
<evidence type="ECO:0000259" key="1">
    <source>
        <dbReference type="PROSITE" id="PS50943"/>
    </source>
</evidence>
<evidence type="ECO:0000313" key="3">
    <source>
        <dbReference type="Proteomes" id="UP001352533"/>
    </source>
</evidence>
<dbReference type="Pfam" id="PF01381">
    <property type="entry name" value="HTH_3"/>
    <property type="match status" value="1"/>
</dbReference>
<dbReference type="InterPro" id="IPR010982">
    <property type="entry name" value="Lambda_DNA-bd_dom_sf"/>
</dbReference>
<evidence type="ECO:0000313" key="2">
    <source>
        <dbReference type="EMBL" id="MEE6113614.1"/>
    </source>
</evidence>
<sequence length="110" mass="12020">MAKKPTSLSTNISLPLPIESTDSYTITGAENVAFVQVKKANGIIKTATLKISTTGALEQRTYTHYDPELQSIEERNKTIKNLKRSGMTQAEIAKIIGISQPTVSNVLNKE</sequence>
<dbReference type="InterPro" id="IPR001387">
    <property type="entry name" value="Cro/C1-type_HTH"/>
</dbReference>
<keyword evidence="3" id="KW-1185">Reference proteome</keyword>
<comment type="caution">
    <text evidence="2">The sequence shown here is derived from an EMBL/GenBank/DDBJ whole genome shotgun (WGS) entry which is preliminary data.</text>
</comment>
<feature type="domain" description="HTH cro/C1-type" evidence="1">
    <location>
        <begin position="83"/>
        <end position="108"/>
    </location>
</feature>
<dbReference type="Gene3D" id="1.10.260.40">
    <property type="entry name" value="lambda repressor-like DNA-binding domains"/>
    <property type="match status" value="1"/>
</dbReference>
<dbReference type="RefSeq" id="WP_194752017.1">
    <property type="nucleotide sequence ID" value="NZ_JACEWB010000031.1"/>
</dbReference>
<dbReference type="CDD" id="cd00090">
    <property type="entry name" value="HTH_ARSR"/>
    <property type="match status" value="1"/>
</dbReference>
<dbReference type="Proteomes" id="UP001352533">
    <property type="component" value="Unassembled WGS sequence"/>
</dbReference>
<dbReference type="InterPro" id="IPR011991">
    <property type="entry name" value="ArsR-like_HTH"/>
</dbReference>
<dbReference type="EMBL" id="JAMDKS010000031">
    <property type="protein sequence ID" value="MEE6113614.1"/>
    <property type="molecule type" value="Genomic_DNA"/>
</dbReference>
<accession>A0ABU7QSS2</accession>
<dbReference type="SUPFAM" id="SSF47413">
    <property type="entry name" value="lambda repressor-like DNA-binding domains"/>
    <property type="match status" value="1"/>
</dbReference>